<dbReference type="AlphaFoldDB" id="A0A6J4LHJ8"/>
<organism evidence="1">
    <name type="scientific">uncultured Chloroflexia bacterium</name>
    <dbReference type="NCBI Taxonomy" id="1672391"/>
    <lineage>
        <taxon>Bacteria</taxon>
        <taxon>Bacillati</taxon>
        <taxon>Chloroflexota</taxon>
        <taxon>Chloroflexia</taxon>
        <taxon>environmental samples</taxon>
    </lineage>
</organism>
<reference evidence="1" key="1">
    <citation type="submission" date="2020-02" db="EMBL/GenBank/DDBJ databases">
        <authorList>
            <person name="Meier V. D."/>
        </authorList>
    </citation>
    <scope>NUCLEOTIDE SEQUENCE</scope>
    <source>
        <strain evidence="1">AVDCRST_MAG93</strain>
    </source>
</reference>
<proteinExistence type="predicted"/>
<evidence type="ECO:0000313" key="1">
    <source>
        <dbReference type="EMBL" id="CAA9332480.1"/>
    </source>
</evidence>
<accession>A0A6J4LHJ8</accession>
<sequence length="42" mass="4983">MNPHDYRRDYLLHVMAGYKFPASPAAWIEEQLRLRKGVHFAP</sequence>
<protein>
    <submittedName>
        <fullName evidence="1">Uncharacterized protein</fullName>
    </submittedName>
</protein>
<name>A0A6J4LHJ8_9CHLR</name>
<dbReference type="EMBL" id="CADCTR010002107">
    <property type="protein sequence ID" value="CAA9332480.1"/>
    <property type="molecule type" value="Genomic_DNA"/>
</dbReference>
<gene>
    <name evidence="1" type="ORF">AVDCRST_MAG93-6260</name>
</gene>